<dbReference type="Proteomes" id="UP000826195">
    <property type="component" value="Unassembled WGS sequence"/>
</dbReference>
<protein>
    <submittedName>
        <fullName evidence="1">Uncharacterized protein</fullName>
    </submittedName>
</protein>
<accession>A0AAV7IV64</accession>
<organism evidence="1 2">
    <name type="scientific">Cotesia glomerata</name>
    <name type="common">Lepidopteran parasitic wasp</name>
    <name type="synonym">Apanteles glomeratus</name>
    <dbReference type="NCBI Taxonomy" id="32391"/>
    <lineage>
        <taxon>Eukaryota</taxon>
        <taxon>Metazoa</taxon>
        <taxon>Ecdysozoa</taxon>
        <taxon>Arthropoda</taxon>
        <taxon>Hexapoda</taxon>
        <taxon>Insecta</taxon>
        <taxon>Pterygota</taxon>
        <taxon>Neoptera</taxon>
        <taxon>Endopterygota</taxon>
        <taxon>Hymenoptera</taxon>
        <taxon>Apocrita</taxon>
        <taxon>Ichneumonoidea</taxon>
        <taxon>Braconidae</taxon>
        <taxon>Microgastrinae</taxon>
        <taxon>Cotesia</taxon>
    </lineage>
</organism>
<dbReference type="AlphaFoldDB" id="A0AAV7IV64"/>
<evidence type="ECO:0000313" key="1">
    <source>
        <dbReference type="EMBL" id="KAH0560642.1"/>
    </source>
</evidence>
<evidence type="ECO:0000313" key="2">
    <source>
        <dbReference type="Proteomes" id="UP000826195"/>
    </source>
</evidence>
<gene>
    <name evidence="1" type="ORF">KQX54_006681</name>
</gene>
<name>A0AAV7IV64_COTGL</name>
<sequence>MMRVDIMMTKWIQEANESERAGERNQSTCGFNSGTRVASVSRVVGHQVALDCPNRSEISSSESGVCYAELRGAEDKSLDNCRDFYDTCGTLFGCWPDLKIHDL</sequence>
<dbReference type="EMBL" id="JAHXZJ010000374">
    <property type="protein sequence ID" value="KAH0560642.1"/>
    <property type="molecule type" value="Genomic_DNA"/>
</dbReference>
<comment type="caution">
    <text evidence="1">The sequence shown here is derived from an EMBL/GenBank/DDBJ whole genome shotgun (WGS) entry which is preliminary data.</text>
</comment>
<reference evidence="1 2" key="1">
    <citation type="journal article" date="2021" name="J. Hered.">
        <title>A chromosome-level genome assembly of the parasitoid wasp, Cotesia glomerata (Hymenoptera: Braconidae).</title>
        <authorList>
            <person name="Pinto B.J."/>
            <person name="Weis J.J."/>
            <person name="Gamble T."/>
            <person name="Ode P.J."/>
            <person name="Paul R."/>
            <person name="Zaspel J.M."/>
        </authorList>
    </citation>
    <scope>NUCLEOTIDE SEQUENCE [LARGE SCALE GENOMIC DNA]</scope>
    <source>
        <strain evidence="1">CgM1</strain>
    </source>
</reference>
<keyword evidence="2" id="KW-1185">Reference proteome</keyword>
<proteinExistence type="predicted"/>